<comment type="subcellular location">
    <subcellularLocation>
        <location evidence="1">Nucleus</location>
        <location evidence="1">PML body</location>
    </subcellularLocation>
</comment>
<dbReference type="PANTHER" id="PTHR10562">
    <property type="entry name" value="SMALL UBIQUITIN-RELATED MODIFIER"/>
    <property type="match status" value="1"/>
</dbReference>
<sequence length="101" mass="11487">MSKSKPKEGVKTKNNHINLKAVGQDGSVVQFKIKRLRKLMKAYCERQGLSMRQIRPRFDGQPINETPEKLEMEDKDTIIRREVHPPEGPSIPCICCGVVSI</sequence>
<dbReference type="AlphaFoldDB" id="A0A091EEL5"/>
<dbReference type="FunFam" id="3.10.20.90:FF:000482">
    <property type="entry name" value="Small ubiquitin-related modifier 2"/>
    <property type="match status" value="1"/>
</dbReference>
<evidence type="ECO:0000313" key="9">
    <source>
        <dbReference type="EMBL" id="KFO33811.1"/>
    </source>
</evidence>
<evidence type="ECO:0000256" key="3">
    <source>
        <dbReference type="ARBA" id="ARBA00022499"/>
    </source>
</evidence>
<keyword evidence="3" id="KW-1017">Isopeptide bond</keyword>
<proteinExistence type="inferred from homology"/>
<comment type="subunit">
    <text evidence="6">Interacts with SAE2 and UBE2I. Interacts with ZNF451. Identified in a complex with ZNF451 and UBE2I/UBC9, where one ZNF451 interacts with one UBE2I/UBC9 and two SUMO2 chains, one bound to the UBE2I/UBC9 active site and the other to another region of the same UBE2I/UBC9 molecule. Covalently attached to a number of proteins. Interacts with PELP1. Interacts with USP25; the interaction sumoylates USP25. Interacts with SIMC1, CASP8AP2, RNF111 and SOBP (via SIM domains). Interacts with MTA1. Interacts with HINT1. Interacts with GCNA (via SIM domains); this interaction allows the GCNA recruitment to DPCs sites.</text>
</comment>
<comment type="function">
    <text evidence="5">Ubiquitin-like protein that can be covalently attached to proteins as a monomer or as a lysine-linked polymer. Covalent attachment via an isopeptide bond to its substrates requires prior activation by the E1 complex SAE1-SAE2 and linkage to the E2 enzyme UBE2I, and can be promoted by an E3 ligase such as PIAS1-4, RANBP2 or CBX4. This post-translational modification on lysine residues of proteins plays a crucial role in a number of cellular processes such as nuclear transport, DNA replication and repair, mitosis and signal transduction. Polymeric SUMO2 chains are also susceptible to polyubiquitination which functions as a signal for proteasomal degradation of modified proteins. Plays a role in the regulation of sumoylation status of SETX.</text>
</comment>
<keyword evidence="10" id="KW-1185">Reference proteome</keyword>
<dbReference type="Gene3D" id="3.10.20.90">
    <property type="entry name" value="Phosphatidylinositol 3-kinase Catalytic Subunit, Chain A, domain 1"/>
    <property type="match status" value="1"/>
</dbReference>
<dbReference type="Pfam" id="PF11976">
    <property type="entry name" value="Rad60-SLD"/>
    <property type="match status" value="1"/>
</dbReference>
<keyword evidence="4" id="KW-0833">Ubl conjugation pathway</keyword>
<name>A0A091EEL5_FUKDA</name>
<protein>
    <recommendedName>
        <fullName evidence="7">Small ubiquitin-related modifier 2</fullName>
    </recommendedName>
</protein>
<dbReference type="InterPro" id="IPR029071">
    <property type="entry name" value="Ubiquitin-like_domsf"/>
</dbReference>
<evidence type="ECO:0000259" key="8">
    <source>
        <dbReference type="Pfam" id="PF11976"/>
    </source>
</evidence>
<accession>A0A091EEL5</accession>
<evidence type="ECO:0000256" key="5">
    <source>
        <dbReference type="ARBA" id="ARBA00059228"/>
    </source>
</evidence>
<dbReference type="SUPFAM" id="SSF54236">
    <property type="entry name" value="Ubiquitin-like"/>
    <property type="match status" value="1"/>
</dbReference>
<evidence type="ECO:0000313" key="10">
    <source>
        <dbReference type="Proteomes" id="UP000028990"/>
    </source>
</evidence>
<organism evidence="9 10">
    <name type="scientific">Fukomys damarensis</name>
    <name type="common">Damaraland mole rat</name>
    <name type="synonym">Cryptomys damarensis</name>
    <dbReference type="NCBI Taxonomy" id="885580"/>
    <lineage>
        <taxon>Eukaryota</taxon>
        <taxon>Metazoa</taxon>
        <taxon>Chordata</taxon>
        <taxon>Craniata</taxon>
        <taxon>Vertebrata</taxon>
        <taxon>Euteleostomi</taxon>
        <taxon>Mammalia</taxon>
        <taxon>Eutheria</taxon>
        <taxon>Euarchontoglires</taxon>
        <taxon>Glires</taxon>
        <taxon>Rodentia</taxon>
        <taxon>Hystricomorpha</taxon>
        <taxon>Bathyergidae</taxon>
        <taxon>Fukomys</taxon>
    </lineage>
</organism>
<dbReference type="EMBL" id="KN122054">
    <property type="protein sequence ID" value="KFO33811.1"/>
    <property type="molecule type" value="Genomic_DNA"/>
</dbReference>
<feature type="domain" description="Rad60/SUMO-like" evidence="8">
    <location>
        <begin position="17"/>
        <end position="78"/>
    </location>
</feature>
<evidence type="ECO:0000256" key="6">
    <source>
        <dbReference type="ARBA" id="ARBA00065408"/>
    </source>
</evidence>
<evidence type="ECO:0000256" key="4">
    <source>
        <dbReference type="ARBA" id="ARBA00022786"/>
    </source>
</evidence>
<dbReference type="GO" id="GO:0016925">
    <property type="term" value="P:protein sumoylation"/>
    <property type="evidence" value="ECO:0007669"/>
    <property type="project" value="UniProtKB-ARBA"/>
</dbReference>
<reference evidence="9 10" key="1">
    <citation type="submission" date="2013-11" db="EMBL/GenBank/DDBJ databases">
        <title>The Damaraland mole rat (Fukomys damarensis) genome and evolution of African mole rats.</title>
        <authorList>
            <person name="Gladyshev V.N."/>
            <person name="Fang X."/>
        </authorList>
    </citation>
    <scope>NUCLEOTIDE SEQUENCE [LARGE SCALE GENOMIC DNA]</scope>
    <source>
        <tissue evidence="9">Liver</tissue>
    </source>
</reference>
<comment type="similarity">
    <text evidence="2">Belongs to the ubiquitin family. SUMO subfamily.</text>
</comment>
<evidence type="ECO:0000256" key="2">
    <source>
        <dbReference type="ARBA" id="ARBA00009185"/>
    </source>
</evidence>
<gene>
    <name evidence="9" type="ORF">H920_04805</name>
</gene>
<dbReference type="Proteomes" id="UP000028990">
    <property type="component" value="Unassembled WGS sequence"/>
</dbReference>
<dbReference type="InterPro" id="IPR022617">
    <property type="entry name" value="Rad60/SUMO-like_dom"/>
</dbReference>
<dbReference type="GO" id="GO:0016605">
    <property type="term" value="C:PML body"/>
    <property type="evidence" value="ECO:0007669"/>
    <property type="project" value="UniProtKB-SubCell"/>
</dbReference>
<evidence type="ECO:0000256" key="7">
    <source>
        <dbReference type="ARBA" id="ARBA00069990"/>
    </source>
</evidence>
<evidence type="ECO:0000256" key="1">
    <source>
        <dbReference type="ARBA" id="ARBA00004322"/>
    </source>
</evidence>